<gene>
    <name evidence="4" type="ORF">QEH59_14145</name>
</gene>
<dbReference type="Proteomes" id="UP001243717">
    <property type="component" value="Unassembled WGS sequence"/>
</dbReference>
<proteinExistence type="predicted"/>
<protein>
    <recommendedName>
        <fullName evidence="6">Dolichyl-phosphate-mannose--protein mannosyltransferase</fullName>
    </recommendedName>
</protein>
<feature type="transmembrane region" description="Helical" evidence="3">
    <location>
        <begin position="220"/>
        <end position="240"/>
    </location>
</feature>
<feature type="transmembrane region" description="Helical" evidence="3">
    <location>
        <begin position="391"/>
        <end position="407"/>
    </location>
</feature>
<name>A0ABU1AL90_9BACT</name>
<evidence type="ECO:0000256" key="1">
    <source>
        <dbReference type="ARBA" id="ARBA00022737"/>
    </source>
</evidence>
<dbReference type="PANTHER" id="PTHR44227">
    <property type="match status" value="1"/>
</dbReference>
<keyword evidence="3" id="KW-0472">Membrane</keyword>
<dbReference type="InterPro" id="IPR052346">
    <property type="entry name" value="O-mannosyl-transferase_TMTC"/>
</dbReference>
<feature type="transmembrane region" description="Helical" evidence="3">
    <location>
        <begin position="334"/>
        <end position="354"/>
    </location>
</feature>
<evidence type="ECO:0000256" key="3">
    <source>
        <dbReference type="SAM" id="Phobius"/>
    </source>
</evidence>
<dbReference type="Gene3D" id="1.25.40.10">
    <property type="entry name" value="Tetratricopeptide repeat domain"/>
    <property type="match status" value="3"/>
</dbReference>
<evidence type="ECO:0008006" key="6">
    <source>
        <dbReference type="Google" id="ProtNLM"/>
    </source>
</evidence>
<feature type="transmembrane region" description="Helical" evidence="3">
    <location>
        <begin position="128"/>
        <end position="149"/>
    </location>
</feature>
<keyword evidence="1" id="KW-0677">Repeat</keyword>
<evidence type="ECO:0000313" key="5">
    <source>
        <dbReference type="Proteomes" id="UP001243717"/>
    </source>
</evidence>
<dbReference type="RefSeq" id="WP_308986020.1">
    <property type="nucleotide sequence ID" value="NZ_JARXIC010000026.1"/>
</dbReference>
<comment type="caution">
    <text evidence="4">The sequence shown here is derived from an EMBL/GenBank/DDBJ whole genome shotgun (WGS) entry which is preliminary data.</text>
</comment>
<keyword evidence="3" id="KW-0812">Transmembrane</keyword>
<keyword evidence="3" id="KW-1133">Transmembrane helix</keyword>
<dbReference type="PANTHER" id="PTHR44227:SF3">
    <property type="entry name" value="PROTEIN O-MANNOSYL-TRANSFERASE TMTC4"/>
    <property type="match status" value="1"/>
</dbReference>
<reference evidence="4 5" key="1">
    <citation type="submission" date="2023-04" db="EMBL/GenBank/DDBJ databases">
        <title>A novel bacteria isolated from coastal sediment.</title>
        <authorList>
            <person name="Liu X.-J."/>
            <person name="Du Z.-J."/>
        </authorList>
    </citation>
    <scope>NUCLEOTIDE SEQUENCE [LARGE SCALE GENOMIC DNA]</scope>
    <source>
        <strain evidence="4 5">SDUM461004</strain>
    </source>
</reference>
<dbReference type="SMART" id="SM00028">
    <property type="entry name" value="TPR"/>
    <property type="match status" value="5"/>
</dbReference>
<dbReference type="EMBL" id="JARXIC010000026">
    <property type="protein sequence ID" value="MDQ8195570.1"/>
    <property type="molecule type" value="Genomic_DNA"/>
</dbReference>
<dbReference type="SUPFAM" id="SSF48452">
    <property type="entry name" value="TPR-like"/>
    <property type="match status" value="3"/>
</dbReference>
<feature type="transmembrane region" description="Helical" evidence="3">
    <location>
        <begin position="307"/>
        <end position="327"/>
    </location>
</feature>
<keyword evidence="5" id="KW-1185">Reference proteome</keyword>
<accession>A0ABU1AL90</accession>
<dbReference type="InterPro" id="IPR019734">
    <property type="entry name" value="TPR_rpt"/>
</dbReference>
<keyword evidence="2" id="KW-0802">TPR repeat</keyword>
<feature type="transmembrane region" description="Helical" evidence="3">
    <location>
        <begin position="9"/>
        <end position="27"/>
    </location>
</feature>
<dbReference type="InterPro" id="IPR011990">
    <property type="entry name" value="TPR-like_helical_dom_sf"/>
</dbReference>
<feature type="transmembrane region" description="Helical" evidence="3">
    <location>
        <begin position="95"/>
        <end position="116"/>
    </location>
</feature>
<feature type="transmembrane region" description="Helical" evidence="3">
    <location>
        <begin position="366"/>
        <end position="384"/>
    </location>
</feature>
<evidence type="ECO:0000256" key="2">
    <source>
        <dbReference type="ARBA" id="ARBA00022803"/>
    </source>
</evidence>
<feature type="transmembrane region" description="Helical" evidence="3">
    <location>
        <begin position="184"/>
        <end position="214"/>
    </location>
</feature>
<organism evidence="4 5">
    <name type="scientific">Thalassobacterium sedimentorum</name>
    <dbReference type="NCBI Taxonomy" id="3041258"/>
    <lineage>
        <taxon>Bacteria</taxon>
        <taxon>Pseudomonadati</taxon>
        <taxon>Verrucomicrobiota</taxon>
        <taxon>Opitutia</taxon>
        <taxon>Puniceicoccales</taxon>
        <taxon>Coraliomargaritaceae</taxon>
        <taxon>Thalassobacterium</taxon>
    </lineage>
</organism>
<evidence type="ECO:0000313" key="4">
    <source>
        <dbReference type="EMBL" id="MDQ8195570.1"/>
    </source>
</evidence>
<sequence length="967" mass="107297">MKDLAKKPTYLPATIIVLLAFLLYANTFTHGFVFDDTAVLTGHRDVKKGLSGLPDIFTKGSWQGYEPDSDMHIYRPMQLTALALQHQIFGLKASAYHVVHVISYALLCFLVYRLLLSLFAPYDYGNRLAFIATFLFTIHPVHTEVVANIKGNGDLLAMLFGILSLHCLHKYAHKESTLGQASYLALGAFCFLLALLTKETIVSFVGAGIFILYFFSKLSIKRIVLSVAPMLAMVGLYLLIRSSVFGENPNELTDTSVYSNVVLLADTTSQQIGTRLYALGKNLQLLTLPYPLVVMYVYNSVPIVEAWDIRAIFALAAYILLGIALLCNLQRGNIWGFALAFFFTTLALFTNLIFTIPNIVSERWLLIPSLGVSIAVGYALLKLYALSPRTTIGLASLIFIGYAGYTIERNRAWESNLTLGLTDVQTAPRNIIVNRMVALSQMDAARKDNMNPEKLRSVIAAYQRMLIDAPNDASMYFKLAQTYELIEDYRLAADTYGKASSYYSEVRADAQRNYLKTLIMSQQYQRAVDFVKSTQLEEPRSLDNLPNLTLAHAATGDNEGALNQYQNFYEVLQTIPGNSQPPAYLQLNALGLQLEKVQAHTLAAQAFGDAARSASPIQGKALFSEAKNLNLAGQYRTAIAKWTQLATAYPTEMEVISQRAIALAGDGQIEAAQQDFDQYVSILSQQSAASDVLLNNLGIALENAKAYTMAARAFELAAAAASADSQVKAPARFSEAKNLILAKHYEDALAKWQALRADFPSLPIVRLEEAKALEATQQEAQARIAYQTVLDLIEEQDRHWEDAPLRRQADRALLKLDTAAEIFYQKTIAEIQERQRTQPETAIHNNLNRLGIQLEQRGAHRLAAKVFTQLATLDSPLRGKALFAEAKNLNLAKDYAIAAPKWRRLNELYPNIVDVLMGAAKAHDAIGNTSSAMAYYQQALKLISPEQMSDTYAEYKKIAEAKLSNQQ</sequence>